<dbReference type="PROSITE" id="PS00154">
    <property type="entry name" value="ATPASE_E1_E2"/>
    <property type="match status" value="1"/>
</dbReference>
<feature type="transmembrane region" description="Helical" evidence="13">
    <location>
        <begin position="933"/>
        <end position="956"/>
    </location>
</feature>
<dbReference type="SFLD" id="SFLDG00002">
    <property type="entry name" value="C1.7:_P-type_atpase_like"/>
    <property type="match status" value="1"/>
</dbReference>
<evidence type="ECO:0000256" key="4">
    <source>
        <dbReference type="ARBA" id="ARBA00022692"/>
    </source>
</evidence>
<keyword evidence="11 13" id="KW-0472">Membrane</keyword>
<evidence type="ECO:0000256" key="5">
    <source>
        <dbReference type="ARBA" id="ARBA00022723"/>
    </source>
</evidence>
<keyword evidence="3" id="KW-0597">Phosphoprotein</keyword>
<dbReference type="PANTHER" id="PTHR45630:SF8">
    <property type="entry name" value="CATION-TRANSPORTING ATPASE"/>
    <property type="match status" value="1"/>
</dbReference>
<sequence>MLRSKALADRVNIGTKDEMEIIGYMPNRWKFALTVVLSIFTAGLLLILLTWKSSIRLSFTHKRCALQDAKRLLLKDIYGQLWEEEVLEEEYSEGESKVTRSRKYFTNKKIKYVWDEITCTFTRVQPLEPGSTFNSFHRRESGLSGRDAKSKKILFGENFMKIEILSIWQLLIQQAVNPFYIFQAYTIVLWCIQEYFLFSGCILGLSIISITAMVWETRKQTLAVRERVMTESTVTVLRDGVRNIVSSRDVVPGDVILLKSQMGFMEVDVVVLRGAVVTNEAMLTGESIPVTKVGIPLDSDILFCEEENKHHMLYSGTEILQVRGGSEIPALVLKTGFYTTRGELVRSILFPKPADFHFYSDFLKMLLIFIILGLAAMSWSLYHFIALGASWKEVLINSLDLVTFVVPPILPATITAINAAAQKRLKKHGIFCLSSNYISLAGSVDVVCFDKTGTLTENDLALAGVLPCHNGELQDAVELPTSLSLHIPLTKALATCHSLFFNDDKLMGDPLDVKIFSWLDWTLIECESVINQDYGMITPLLVQSKPREGQDSHQQEMAILKTFPFESNEQRMTVITRNKNSTDFEVYIKGAPEKIAALCEKDTVPNLMDAALDWYTGQGLRVVAIAGKSLPNTFTWEKIERSSREKLESGAKFLGFVVLQNRVKAGTASVISTLHSADISTVMITGDSLLTALSVARESELISPSQQVLLVKAQNVSASSIAAQHLKVDFYDLDQINSFQDKEKTVSVRNDDYVLAVDGPSFDLIYRGQDRNLFSRLIHKGKIFARMKPDQKVTVVETLRDLGHQVAMCGDGCNDCGALKVANCGISLSSSEASVAAPFTSTSFDVQCVPILIREGRAALVSLFTAFKYNVSMCFSSLICVLFQFSVNTMPTDRQYLIMDLLLGTIPGLVIGITGAASYLVPRRPTKRILSPLPALSILSFLAFQTLTYWCVLNYVESQPWFEPVEYNGKILPPVPSYENTALMLVNFHAFNIGVIVYSHSSPYRARIYTNYMLSPYLVLSVIFCLFVNFDRGDWMTELLNFYAFPDSFIAAMIFFAVSISCLVCLVWERWVLYGLMEKYLLPWIKKTCGPHALHIKVDRDLMSLELKWPTLSEFSEVDASPNIDKKPLKATESLNIYDEIDVHDESVLMRKLTQRHKFKASVKYVKEGPKNPQYAASHMGTSSPTEELAPGSGSCNYTQQKSVEYQVPFDTHENKNDNFKHNYSIQGQRMRGTGGGFRTFRGNANKRQEQADVNLAEPYEVFRLTDINEAAYGESETYSAVYGSPPSTVGVDYKDMDKNHSPTRDNQQNEQVYEEEFAFPETITEGSPPKGSDIYDVPPKRLESQEDEPDQEDSAEFYRDENIPGKVMSQMRYIDEDISENNLHFT</sequence>
<dbReference type="InterPro" id="IPR047819">
    <property type="entry name" value="P5A-ATPase_N"/>
</dbReference>
<dbReference type="SUPFAM" id="SSF81665">
    <property type="entry name" value="Calcium ATPase, transmembrane domain M"/>
    <property type="match status" value="1"/>
</dbReference>
<feature type="transmembrane region" description="Helical" evidence="13">
    <location>
        <begin position="31"/>
        <end position="51"/>
    </location>
</feature>
<dbReference type="SUPFAM" id="SSF56784">
    <property type="entry name" value="HAD-like"/>
    <property type="match status" value="1"/>
</dbReference>
<keyword evidence="4 13" id="KW-0812">Transmembrane</keyword>
<evidence type="ECO:0000256" key="8">
    <source>
        <dbReference type="ARBA" id="ARBA00022842"/>
    </source>
</evidence>
<feature type="transmembrane region" description="Helical" evidence="13">
    <location>
        <begin position="196"/>
        <end position="215"/>
    </location>
</feature>
<dbReference type="GO" id="GO:0015203">
    <property type="term" value="F:polyamine transmembrane transporter activity"/>
    <property type="evidence" value="ECO:0007669"/>
    <property type="project" value="TreeGrafter"/>
</dbReference>
<dbReference type="Gene3D" id="1.20.1110.10">
    <property type="entry name" value="Calcium-transporting ATPase, transmembrane domain"/>
    <property type="match status" value="1"/>
</dbReference>
<dbReference type="Pfam" id="PF00122">
    <property type="entry name" value="E1-E2_ATPase"/>
    <property type="match status" value="1"/>
</dbReference>
<feature type="transmembrane region" description="Helical" evidence="13">
    <location>
        <begin position="401"/>
        <end position="421"/>
    </location>
</feature>
<dbReference type="SUPFAM" id="SSF81653">
    <property type="entry name" value="Calcium ATPase, transduction domain A"/>
    <property type="match status" value="1"/>
</dbReference>
<dbReference type="InterPro" id="IPR023299">
    <property type="entry name" value="ATPase_P-typ_cyto_dom_N"/>
</dbReference>
<evidence type="ECO:0000256" key="2">
    <source>
        <dbReference type="ARBA" id="ARBA00006000"/>
    </source>
</evidence>
<keyword evidence="8 13" id="KW-0460">Magnesium</keyword>
<accession>A0AAN8XGG2</accession>
<feature type="region of interest" description="Disordered" evidence="14">
    <location>
        <begin position="1321"/>
        <end position="1365"/>
    </location>
</feature>
<feature type="transmembrane region" description="Helical" evidence="13">
    <location>
        <begin position="1012"/>
        <end position="1030"/>
    </location>
</feature>
<dbReference type="InterPro" id="IPR008250">
    <property type="entry name" value="ATPase_P-typ_transduc_dom_A_sf"/>
</dbReference>
<dbReference type="InterPro" id="IPR059000">
    <property type="entry name" value="ATPase_P-type_domA"/>
</dbReference>
<dbReference type="InterPro" id="IPR006544">
    <property type="entry name" value="P-type_TPase_V"/>
</dbReference>
<evidence type="ECO:0000256" key="3">
    <source>
        <dbReference type="ARBA" id="ARBA00022553"/>
    </source>
</evidence>
<name>A0AAN8XGG2_HALRR</name>
<comment type="subcellular location">
    <subcellularLocation>
        <location evidence="1 13">Membrane</location>
        <topology evidence="1 13">Multi-pass membrane protein</topology>
    </subcellularLocation>
</comment>
<evidence type="ECO:0000313" key="17">
    <source>
        <dbReference type="EMBL" id="KAK7082436.1"/>
    </source>
</evidence>
<evidence type="ECO:0000256" key="14">
    <source>
        <dbReference type="SAM" id="MobiDB-lite"/>
    </source>
</evidence>
<dbReference type="GO" id="GO:0006874">
    <property type="term" value="P:intracellular calcium ion homeostasis"/>
    <property type="evidence" value="ECO:0007669"/>
    <property type="project" value="TreeGrafter"/>
</dbReference>
<dbReference type="GO" id="GO:0046872">
    <property type="term" value="F:metal ion binding"/>
    <property type="evidence" value="ECO:0007669"/>
    <property type="project" value="UniProtKB-UniRule"/>
</dbReference>
<feature type="domain" description="P5B-type ATPase N-terminal" evidence="16">
    <location>
        <begin position="16"/>
        <end position="101"/>
    </location>
</feature>
<dbReference type="Gene3D" id="3.40.50.1000">
    <property type="entry name" value="HAD superfamily/HAD-like"/>
    <property type="match status" value="1"/>
</dbReference>
<protein>
    <recommendedName>
        <fullName evidence="13">Cation-transporting ATPase</fullName>
        <ecNumber evidence="13">7.2.2.-</ecNumber>
    </recommendedName>
</protein>
<dbReference type="InterPro" id="IPR023298">
    <property type="entry name" value="ATPase_P-typ_TM_dom_sf"/>
</dbReference>
<dbReference type="InterPro" id="IPR036412">
    <property type="entry name" value="HAD-like_sf"/>
</dbReference>
<feature type="region of interest" description="Disordered" evidence="14">
    <location>
        <begin position="1171"/>
        <end position="1198"/>
    </location>
</feature>
<dbReference type="EMBL" id="JAXCGZ010004024">
    <property type="protein sequence ID" value="KAK7082436.1"/>
    <property type="molecule type" value="Genomic_DNA"/>
</dbReference>
<organism evidence="17 18">
    <name type="scientific">Halocaridina rubra</name>
    <name type="common">Hawaiian red shrimp</name>
    <dbReference type="NCBI Taxonomy" id="373956"/>
    <lineage>
        <taxon>Eukaryota</taxon>
        <taxon>Metazoa</taxon>
        <taxon>Ecdysozoa</taxon>
        <taxon>Arthropoda</taxon>
        <taxon>Crustacea</taxon>
        <taxon>Multicrustacea</taxon>
        <taxon>Malacostraca</taxon>
        <taxon>Eumalacostraca</taxon>
        <taxon>Eucarida</taxon>
        <taxon>Decapoda</taxon>
        <taxon>Pleocyemata</taxon>
        <taxon>Caridea</taxon>
        <taxon>Atyoidea</taxon>
        <taxon>Atyidae</taxon>
        <taxon>Halocaridina</taxon>
    </lineage>
</organism>
<dbReference type="GO" id="GO:0016020">
    <property type="term" value="C:membrane"/>
    <property type="evidence" value="ECO:0007669"/>
    <property type="project" value="UniProtKB-SubCell"/>
</dbReference>
<dbReference type="Proteomes" id="UP001381693">
    <property type="component" value="Unassembled WGS sequence"/>
</dbReference>
<dbReference type="GO" id="GO:0016887">
    <property type="term" value="F:ATP hydrolysis activity"/>
    <property type="evidence" value="ECO:0007669"/>
    <property type="project" value="InterPro"/>
</dbReference>
<comment type="similarity">
    <text evidence="2 13">Belongs to the cation transport ATPase (P-type) (TC 3.A.3) family. Type V subfamily.</text>
</comment>
<evidence type="ECO:0000256" key="9">
    <source>
        <dbReference type="ARBA" id="ARBA00022967"/>
    </source>
</evidence>
<feature type="transmembrane region" description="Helical" evidence="13">
    <location>
        <begin position="366"/>
        <end position="389"/>
    </location>
</feature>
<dbReference type="NCBIfam" id="TIGR01657">
    <property type="entry name" value="P-ATPase-V"/>
    <property type="match status" value="1"/>
</dbReference>
<dbReference type="GO" id="GO:0005524">
    <property type="term" value="F:ATP binding"/>
    <property type="evidence" value="ECO:0007669"/>
    <property type="project" value="UniProtKB-UniRule"/>
</dbReference>
<keyword evidence="5 13" id="KW-0479">Metal-binding</keyword>
<dbReference type="PRINTS" id="PR00121">
    <property type="entry name" value="NAKATPASE"/>
</dbReference>
<dbReference type="InterPro" id="IPR018303">
    <property type="entry name" value="ATPase_P-typ_P_site"/>
</dbReference>
<evidence type="ECO:0000256" key="13">
    <source>
        <dbReference type="RuleBase" id="RU362082"/>
    </source>
</evidence>
<dbReference type="NCBIfam" id="TIGR01494">
    <property type="entry name" value="ATPase_P-type"/>
    <property type="match status" value="1"/>
</dbReference>
<evidence type="ECO:0000256" key="1">
    <source>
        <dbReference type="ARBA" id="ARBA00004141"/>
    </source>
</evidence>
<dbReference type="GO" id="GO:0019829">
    <property type="term" value="F:ATPase-coupled monoatomic cation transmembrane transporter activity"/>
    <property type="evidence" value="ECO:0007669"/>
    <property type="project" value="UniProtKB-UniRule"/>
</dbReference>
<feature type="transmembrane region" description="Helical" evidence="13">
    <location>
        <begin position="897"/>
        <end position="921"/>
    </location>
</feature>
<comment type="catalytic activity">
    <reaction evidence="12 13">
        <text>ATP + H2O = ADP + phosphate + H(+)</text>
        <dbReference type="Rhea" id="RHEA:13065"/>
        <dbReference type="ChEBI" id="CHEBI:15377"/>
        <dbReference type="ChEBI" id="CHEBI:15378"/>
        <dbReference type="ChEBI" id="CHEBI:30616"/>
        <dbReference type="ChEBI" id="CHEBI:43474"/>
        <dbReference type="ChEBI" id="CHEBI:456216"/>
    </reaction>
</comment>
<dbReference type="Pfam" id="PF12409">
    <property type="entry name" value="P5-ATPase"/>
    <property type="match status" value="1"/>
</dbReference>
<feature type="transmembrane region" description="Helical" evidence="13">
    <location>
        <begin position="982"/>
        <end position="1000"/>
    </location>
</feature>
<dbReference type="PROSITE" id="PS01229">
    <property type="entry name" value="COF_2"/>
    <property type="match status" value="1"/>
</dbReference>
<evidence type="ECO:0000259" key="16">
    <source>
        <dbReference type="Pfam" id="PF12409"/>
    </source>
</evidence>
<evidence type="ECO:0000256" key="10">
    <source>
        <dbReference type="ARBA" id="ARBA00022989"/>
    </source>
</evidence>
<dbReference type="SFLD" id="SFLDS00003">
    <property type="entry name" value="Haloacid_Dehalogenase"/>
    <property type="match status" value="1"/>
</dbReference>
<dbReference type="PRINTS" id="PR00119">
    <property type="entry name" value="CATATPASE"/>
</dbReference>
<feature type="compositionally biased region" description="Acidic residues" evidence="14">
    <location>
        <begin position="1346"/>
        <end position="1356"/>
    </location>
</feature>
<dbReference type="PANTHER" id="PTHR45630">
    <property type="entry name" value="CATION-TRANSPORTING ATPASE-RELATED"/>
    <property type="match status" value="1"/>
</dbReference>
<dbReference type="InterPro" id="IPR001757">
    <property type="entry name" value="P_typ_ATPase"/>
</dbReference>
<keyword evidence="10 13" id="KW-1133">Transmembrane helix</keyword>
<dbReference type="SUPFAM" id="SSF81660">
    <property type="entry name" value="Metal cation-transporting ATPase, ATP-binding domain N"/>
    <property type="match status" value="1"/>
</dbReference>
<evidence type="ECO:0000313" key="18">
    <source>
        <dbReference type="Proteomes" id="UP001381693"/>
    </source>
</evidence>
<keyword evidence="7 13" id="KW-0067">ATP-binding</keyword>
<dbReference type="Pfam" id="PF13246">
    <property type="entry name" value="Cation_ATPase"/>
    <property type="match status" value="1"/>
</dbReference>
<dbReference type="InterPro" id="IPR044492">
    <property type="entry name" value="P_typ_ATPase_HD_dom"/>
</dbReference>
<dbReference type="FunFam" id="1.20.1110.10:FF:000023">
    <property type="entry name" value="Cation-transporting ATPase"/>
    <property type="match status" value="1"/>
</dbReference>
<evidence type="ECO:0000259" key="15">
    <source>
        <dbReference type="Pfam" id="PF00122"/>
    </source>
</evidence>
<comment type="caution">
    <text evidence="17">The sequence shown here is derived from an EMBL/GenBank/DDBJ whole genome shotgun (WGS) entry which is preliminary data.</text>
</comment>
<dbReference type="Gene3D" id="3.40.1110.10">
    <property type="entry name" value="Calcium-transporting ATPase, cytoplasmic domain N"/>
    <property type="match status" value="1"/>
</dbReference>
<evidence type="ECO:0000256" key="12">
    <source>
        <dbReference type="ARBA" id="ARBA00049360"/>
    </source>
</evidence>
<keyword evidence="6 13" id="KW-0547">Nucleotide-binding</keyword>
<feature type="transmembrane region" description="Helical" evidence="13">
    <location>
        <begin position="860"/>
        <end position="885"/>
    </location>
</feature>
<dbReference type="Gene3D" id="2.70.150.10">
    <property type="entry name" value="Calcium-transporting ATPase, cytoplasmic transduction domain A"/>
    <property type="match status" value="1"/>
</dbReference>
<gene>
    <name evidence="17" type="ORF">SK128_023001</name>
</gene>
<evidence type="ECO:0000256" key="11">
    <source>
        <dbReference type="ARBA" id="ARBA00023136"/>
    </source>
</evidence>
<keyword evidence="9 13" id="KW-1278">Translocase</keyword>
<keyword evidence="18" id="KW-1185">Reference proteome</keyword>
<dbReference type="EC" id="7.2.2.-" evidence="13"/>
<proteinExistence type="inferred from homology"/>
<reference evidence="17 18" key="1">
    <citation type="submission" date="2023-11" db="EMBL/GenBank/DDBJ databases">
        <title>Halocaridina rubra genome assembly.</title>
        <authorList>
            <person name="Smith C."/>
        </authorList>
    </citation>
    <scope>NUCLEOTIDE SEQUENCE [LARGE SCALE GENOMIC DNA]</scope>
    <source>
        <strain evidence="17">EP-1</strain>
        <tissue evidence="17">Whole</tissue>
    </source>
</reference>
<feature type="domain" description="P-type ATPase A" evidence="15">
    <location>
        <begin position="229"/>
        <end position="348"/>
    </location>
</feature>
<evidence type="ECO:0000256" key="6">
    <source>
        <dbReference type="ARBA" id="ARBA00022741"/>
    </source>
</evidence>
<dbReference type="InterPro" id="IPR023214">
    <property type="entry name" value="HAD_sf"/>
</dbReference>
<dbReference type="GO" id="GO:0140358">
    <property type="term" value="F:P-type transmembrane transporter activity"/>
    <property type="evidence" value="ECO:0007669"/>
    <property type="project" value="InterPro"/>
</dbReference>
<dbReference type="SFLD" id="SFLDF00027">
    <property type="entry name" value="p-type_atpase"/>
    <property type="match status" value="1"/>
</dbReference>
<evidence type="ECO:0000256" key="7">
    <source>
        <dbReference type="ARBA" id="ARBA00022840"/>
    </source>
</evidence>
<feature type="transmembrane region" description="Helical" evidence="13">
    <location>
        <begin position="1050"/>
        <end position="1068"/>
    </location>
</feature>
<dbReference type="FunFam" id="3.40.50.1000:FF:000068">
    <property type="entry name" value="Cation-transporting ATPase"/>
    <property type="match status" value="1"/>
</dbReference>